<accession>F6LY12</accession>
<evidence type="ECO:0000313" key="6">
    <source>
        <dbReference type="EMBL" id="AEF12554.1"/>
    </source>
</evidence>
<evidence type="ECO:0000256" key="3">
    <source>
        <dbReference type="ARBA" id="ARBA00021299"/>
    </source>
</evidence>
<organismHost>
    <name type="scientific">Capra hircus</name>
    <name type="common">Goat</name>
    <dbReference type="NCBI Taxonomy" id="9925"/>
</organismHost>
<evidence type="ECO:0000256" key="5">
    <source>
        <dbReference type="ARBA" id="ARBA00023200"/>
    </source>
</evidence>
<proteinExistence type="predicted"/>
<organism evidence="6">
    <name type="scientific">Caprine arthritis encephalitis virus</name>
    <name type="common">CAEV</name>
    <dbReference type="NCBI Taxonomy" id="11660"/>
    <lineage>
        <taxon>Viruses</taxon>
        <taxon>Riboviria</taxon>
        <taxon>Pararnavirae</taxon>
        <taxon>Artverviricota</taxon>
        <taxon>Revtraviricetes</taxon>
        <taxon>Ortervirales</taxon>
        <taxon>Retroviridae</taxon>
        <taxon>Orthoretrovirinae</taxon>
        <taxon>Lentivirus</taxon>
        <taxon>Lentivirus capartenc</taxon>
    </lineage>
</organism>
<reference evidence="6" key="1">
    <citation type="journal article" date="2011" name="J. Gen. Virol.">
        <title>Characterization of new small ruminant lentivirus subtype B3 suggests animal trade within the Mediterranean Basin.</title>
        <authorList>
            <person name="Bertolotti L."/>
            <person name="Mazzei M."/>
            <person name="Puggioni G."/>
            <person name="Carrozza M.L."/>
            <person name="Dei Giudici S."/>
            <person name="Muz D."/>
            <person name="Juganaru M."/>
            <person name="Patta C."/>
            <person name="Tolari F."/>
            <person name="Rosati S."/>
        </authorList>
    </citation>
    <scope>NUCLEOTIDE SEQUENCE</scope>
    <source>
        <strain evidence="6">Fonni</strain>
    </source>
</reference>
<evidence type="ECO:0000256" key="2">
    <source>
        <dbReference type="ARBA" id="ARBA00004328"/>
    </source>
</evidence>
<dbReference type="GO" id="GO:0044423">
    <property type="term" value="C:virion component"/>
    <property type="evidence" value="ECO:0007669"/>
    <property type="project" value="UniProtKB-KW"/>
</dbReference>
<keyword evidence="4" id="KW-0946">Virion</keyword>
<sequence length="228" mass="27673">MQNLFRRQQRRRERIIGPQLPLSLWRHIGESIGRNPDWYVSLRLQQLMWQKRGQKLQYLGEDKEYEHWVIGEGEWKIHMRRVKVWITGTERGSPWQYRTAGVWKSVGTWFLQPGNYKDVDRQFWFAWRIAICSCKKDRFDIRDFMRGRHRWDLCKSCIQGEIIRSTPAKTLQRLAFLRLVKDHRFQVMPLSRARRGTTVDFPWCRDTTGYLEEWPTSVCYNLELLPLK</sequence>
<comment type="subcellular location">
    <subcellularLocation>
        <location evidence="1">Host cytoplasm</location>
    </subcellularLocation>
    <subcellularLocation>
        <location evidence="2">Virion</location>
    </subcellularLocation>
</comment>
<evidence type="ECO:0000256" key="1">
    <source>
        <dbReference type="ARBA" id="ARBA00004192"/>
    </source>
</evidence>
<name>F6LY12_CAEV</name>
<dbReference type="InterPro" id="IPR009979">
    <property type="entry name" value="Lenti_VIF_2"/>
</dbReference>
<protein>
    <recommendedName>
        <fullName evidence="3">Virion infectivity factor</fullName>
    </recommendedName>
</protein>
<keyword evidence="5" id="KW-1035">Host cytoplasm</keyword>
<evidence type="ECO:0000256" key="4">
    <source>
        <dbReference type="ARBA" id="ARBA00022844"/>
    </source>
</evidence>
<dbReference type="EMBL" id="JF502416">
    <property type="protein sequence ID" value="AEF12554.1"/>
    <property type="molecule type" value="Genomic_DNA"/>
</dbReference>
<dbReference type="GO" id="GO:0030430">
    <property type="term" value="C:host cell cytoplasm"/>
    <property type="evidence" value="ECO:0007669"/>
    <property type="project" value="UniProtKB-SubCell"/>
</dbReference>
<dbReference type="Pfam" id="PF07401">
    <property type="entry name" value="Lenti_VIF_2"/>
    <property type="match status" value="1"/>
</dbReference>